<proteinExistence type="inferred from homology"/>
<dbReference type="EMBL" id="CVRB01000003">
    <property type="protein sequence ID" value="CRK83344.1"/>
    <property type="molecule type" value="Genomic_DNA"/>
</dbReference>
<dbReference type="Pfam" id="PF03795">
    <property type="entry name" value="YCII"/>
    <property type="match status" value="1"/>
</dbReference>
<evidence type="ECO:0000313" key="3">
    <source>
        <dbReference type="EMBL" id="CRK83344.1"/>
    </source>
</evidence>
<accession>A0A0U1NZ98</accession>
<dbReference type="InterPro" id="IPR011008">
    <property type="entry name" value="Dimeric_a/b-barrel"/>
</dbReference>
<reference evidence="4" key="1">
    <citation type="submission" date="2015-05" db="EMBL/GenBank/DDBJ databases">
        <authorList>
            <person name="Urmite Genomes"/>
        </authorList>
    </citation>
    <scope>NUCLEOTIDE SEQUENCE [LARGE SCALE GENOMIC DNA]</scope>
    <source>
        <strain evidence="4">LF1</strain>
    </source>
</reference>
<dbReference type="OrthoDB" id="9814407at2"/>
<dbReference type="InterPro" id="IPR005545">
    <property type="entry name" value="YCII"/>
</dbReference>
<dbReference type="Gene3D" id="3.30.70.1060">
    <property type="entry name" value="Dimeric alpha+beta barrel"/>
    <property type="match status" value="1"/>
</dbReference>
<sequence length="95" mass="11591">MFITLLKYVKPLEEVEHYLDDHVQFLDKYYSQKKFIFSGRRNPRIGGVILMHVNTRDEVEYIIREDPFHKHNIAEYEVIEFQPTKYDTRFSCFVD</sequence>
<keyword evidence="4" id="KW-1185">Reference proteome</keyword>
<evidence type="ECO:0000259" key="2">
    <source>
        <dbReference type="Pfam" id="PF03795"/>
    </source>
</evidence>
<comment type="similarity">
    <text evidence="1">Belongs to the YciI family.</text>
</comment>
<evidence type="ECO:0000313" key="4">
    <source>
        <dbReference type="Proteomes" id="UP000199087"/>
    </source>
</evidence>
<dbReference type="STRING" id="1499688.BN000_03308"/>
<dbReference type="SUPFAM" id="SSF54909">
    <property type="entry name" value="Dimeric alpha+beta barrel"/>
    <property type="match status" value="1"/>
</dbReference>
<organism evidence="3 4">
    <name type="scientific">Neobacillus massiliamazoniensis</name>
    <dbReference type="NCBI Taxonomy" id="1499688"/>
    <lineage>
        <taxon>Bacteria</taxon>
        <taxon>Bacillati</taxon>
        <taxon>Bacillota</taxon>
        <taxon>Bacilli</taxon>
        <taxon>Bacillales</taxon>
        <taxon>Bacillaceae</taxon>
        <taxon>Neobacillus</taxon>
    </lineage>
</organism>
<protein>
    <submittedName>
        <fullName evidence="3">YCII-like protein</fullName>
    </submittedName>
</protein>
<dbReference type="Proteomes" id="UP000199087">
    <property type="component" value="Unassembled WGS sequence"/>
</dbReference>
<gene>
    <name evidence="3" type="ORF">BN000_03308</name>
</gene>
<dbReference type="PANTHER" id="PTHR37828">
    <property type="entry name" value="GSR2449 PROTEIN"/>
    <property type="match status" value="1"/>
</dbReference>
<dbReference type="PANTHER" id="PTHR37828:SF1">
    <property type="entry name" value="YCII-RELATED DOMAIN-CONTAINING PROTEIN"/>
    <property type="match status" value="1"/>
</dbReference>
<feature type="domain" description="YCII-related" evidence="2">
    <location>
        <begin position="1"/>
        <end position="81"/>
    </location>
</feature>
<name>A0A0U1NZ98_9BACI</name>
<evidence type="ECO:0000256" key="1">
    <source>
        <dbReference type="ARBA" id="ARBA00007689"/>
    </source>
</evidence>
<dbReference type="AlphaFoldDB" id="A0A0U1NZ98"/>
<dbReference type="RefSeq" id="WP_090635731.1">
    <property type="nucleotide sequence ID" value="NZ_CVRB01000003.1"/>
</dbReference>